<gene>
    <name evidence="3" type="ORF">SAMN05444273_101628</name>
</gene>
<reference evidence="4" key="1">
    <citation type="submission" date="2016-11" db="EMBL/GenBank/DDBJ databases">
        <authorList>
            <person name="Varghese N."/>
            <person name="Submissions S."/>
        </authorList>
    </citation>
    <scope>NUCLEOTIDE SEQUENCE [LARGE SCALE GENOMIC DNA]</scope>
    <source>
        <strain evidence="4">DSM 100566</strain>
    </source>
</reference>
<keyword evidence="1" id="KW-1133">Transmembrane helix</keyword>
<dbReference type="SUPFAM" id="SSF53300">
    <property type="entry name" value="vWA-like"/>
    <property type="match status" value="1"/>
</dbReference>
<dbReference type="OrthoDB" id="7522752at2"/>
<dbReference type="Proteomes" id="UP000184144">
    <property type="component" value="Unassembled WGS sequence"/>
</dbReference>
<accession>A0A1M4U207</accession>
<dbReference type="AlphaFoldDB" id="A0A1M4U207"/>
<dbReference type="InterPro" id="IPR036465">
    <property type="entry name" value="vWFA_dom_sf"/>
</dbReference>
<feature type="transmembrane region" description="Helical" evidence="1">
    <location>
        <begin position="44"/>
        <end position="66"/>
    </location>
</feature>
<dbReference type="InterPro" id="IPR028087">
    <property type="entry name" value="Tad_N"/>
</dbReference>
<proteinExistence type="predicted"/>
<dbReference type="STRING" id="1486859.SAMN05444273_101628"/>
<dbReference type="EMBL" id="FQUV01000001">
    <property type="protein sequence ID" value="SHE50772.1"/>
    <property type="molecule type" value="Genomic_DNA"/>
</dbReference>
<evidence type="ECO:0000259" key="2">
    <source>
        <dbReference type="PROSITE" id="PS50234"/>
    </source>
</evidence>
<keyword evidence="1" id="KW-0472">Membrane</keyword>
<dbReference type="Gene3D" id="3.40.50.410">
    <property type="entry name" value="von Willebrand factor, type A domain"/>
    <property type="match status" value="1"/>
</dbReference>
<sequence>MSDMRKESDNASVCAGQKTGLLSQIKQRLAGRTRGFAREENGTMIIFGLTIFMMTLVATGMAIDFMRHENMRTRLQATLDRAVLAAADLDQTNDPQEVVEDYFAKSGLQNYELDVDVQEGLNYRTVTANATSTVNSMFLNMVGIESIDAPAGGAAEERINNVEISLVLDISGSMDDNDKIENMQSAADEFVDTLITPDTKDLVSISVIPYTGQTNAGETLFNALNVDKKHDYSYCVEFDSSDFNSVALSFSKQYEQAQHYEYSSAYYGSNYNYKIQDPWCSDKETEEIKAFQNNNASLKNVIDSYRPRTATGIHYAMKWGAALLDPSMRPIVSSMIAAGDVDPVFEGRPADFMTDANDTGPASETVKVIVLMTDGMNVDQYRIRDWAYNSTSEYQHWAKYTLWYYLYNYVYRNSRDDYYYKKYYSGTADDRLAAICQASRNAGIVIFTIGFEINDNPYSKGVMNNCATSDSHFYAVEGVEISDAFGAIARTINQLRLIQ</sequence>
<evidence type="ECO:0000256" key="1">
    <source>
        <dbReference type="SAM" id="Phobius"/>
    </source>
</evidence>
<dbReference type="PROSITE" id="PS50234">
    <property type="entry name" value="VWFA"/>
    <property type="match status" value="1"/>
</dbReference>
<dbReference type="InterPro" id="IPR002035">
    <property type="entry name" value="VWF_A"/>
</dbReference>
<dbReference type="RefSeq" id="WP_083588537.1">
    <property type="nucleotide sequence ID" value="NZ_FQUV01000001.1"/>
</dbReference>
<evidence type="ECO:0000313" key="3">
    <source>
        <dbReference type="EMBL" id="SHE50772.1"/>
    </source>
</evidence>
<keyword evidence="4" id="KW-1185">Reference proteome</keyword>
<organism evidence="3 4">
    <name type="scientific">Litoreibacter ascidiaceicola</name>
    <dbReference type="NCBI Taxonomy" id="1486859"/>
    <lineage>
        <taxon>Bacteria</taxon>
        <taxon>Pseudomonadati</taxon>
        <taxon>Pseudomonadota</taxon>
        <taxon>Alphaproteobacteria</taxon>
        <taxon>Rhodobacterales</taxon>
        <taxon>Roseobacteraceae</taxon>
        <taxon>Litoreibacter</taxon>
    </lineage>
</organism>
<protein>
    <submittedName>
        <fullName evidence="3">Flp pilus assembly protein TadG</fullName>
    </submittedName>
</protein>
<feature type="domain" description="VWFA" evidence="2">
    <location>
        <begin position="163"/>
        <end position="495"/>
    </location>
</feature>
<name>A0A1M4U207_9RHOB</name>
<evidence type="ECO:0000313" key="4">
    <source>
        <dbReference type="Proteomes" id="UP000184144"/>
    </source>
</evidence>
<dbReference type="Pfam" id="PF13400">
    <property type="entry name" value="Tad"/>
    <property type="match status" value="1"/>
</dbReference>
<keyword evidence="1" id="KW-0812">Transmembrane</keyword>